<gene>
    <name evidence="1" type="ORF">RZN05_19035</name>
</gene>
<evidence type="ECO:0000313" key="2">
    <source>
        <dbReference type="Proteomes" id="UP001273531"/>
    </source>
</evidence>
<organism evidence="1 2">
    <name type="scientific">Sphingomonas agrestis</name>
    <dbReference type="NCBI Taxonomy" id="3080540"/>
    <lineage>
        <taxon>Bacteria</taxon>
        <taxon>Pseudomonadati</taxon>
        <taxon>Pseudomonadota</taxon>
        <taxon>Alphaproteobacteria</taxon>
        <taxon>Sphingomonadales</taxon>
        <taxon>Sphingomonadaceae</taxon>
        <taxon>Sphingomonas</taxon>
    </lineage>
</organism>
<dbReference type="EMBL" id="JAWJEJ010000002">
    <property type="protein sequence ID" value="MDV3459101.1"/>
    <property type="molecule type" value="Genomic_DNA"/>
</dbReference>
<name>A0ABU3YCL6_9SPHN</name>
<dbReference type="InterPro" id="IPR009097">
    <property type="entry name" value="Cyclic_Pdiesterase"/>
</dbReference>
<dbReference type="RefSeq" id="WP_317228258.1">
    <property type="nucleotide sequence ID" value="NZ_JAWJEJ010000002.1"/>
</dbReference>
<evidence type="ECO:0000313" key="1">
    <source>
        <dbReference type="EMBL" id="MDV3459101.1"/>
    </source>
</evidence>
<sequence>MMPPTTGGSIHGQLRRRDDQMLYLMIKPDPAAAAAMDRLRLDYNLARKYQRFHVTLVPFGDIRLISPENLELIRCALASLQAEPFEVALNRIKGNALVGNKMQALRDFQRILVGRLDAFGVQRPDYDFNPHASLTYDEWQPRNIPVSPIAWRAERLLLINSIHGKGHDLIESWTLEPRQGSLF</sequence>
<dbReference type="Gene3D" id="3.90.1140.10">
    <property type="entry name" value="Cyclic phosphodiesterase"/>
    <property type="match status" value="1"/>
</dbReference>
<keyword evidence="2" id="KW-1185">Reference proteome</keyword>
<accession>A0ABU3YCL6</accession>
<dbReference type="SUPFAM" id="SSF55144">
    <property type="entry name" value="LigT-like"/>
    <property type="match status" value="1"/>
</dbReference>
<protein>
    <recommendedName>
        <fullName evidence="3">2'-5' RNA ligase</fullName>
    </recommendedName>
</protein>
<comment type="caution">
    <text evidence="1">The sequence shown here is derived from an EMBL/GenBank/DDBJ whole genome shotgun (WGS) entry which is preliminary data.</text>
</comment>
<evidence type="ECO:0008006" key="3">
    <source>
        <dbReference type="Google" id="ProtNLM"/>
    </source>
</evidence>
<reference evidence="1 2" key="1">
    <citation type="submission" date="2023-10" db="EMBL/GenBank/DDBJ databases">
        <title>Sphingomonas sp. HF-S4 16S ribosomal RNA gene Genome sequencing and assembly.</title>
        <authorList>
            <person name="Lee H."/>
        </authorList>
    </citation>
    <scope>NUCLEOTIDE SEQUENCE [LARGE SCALE GENOMIC DNA]</scope>
    <source>
        <strain evidence="1 2">HF-S4</strain>
    </source>
</reference>
<dbReference type="Proteomes" id="UP001273531">
    <property type="component" value="Unassembled WGS sequence"/>
</dbReference>
<proteinExistence type="predicted"/>